<proteinExistence type="predicted"/>
<dbReference type="AlphaFoldDB" id="A0A423H8I9"/>
<sequence length="76" mass="8152">MKLEFARGLFMAGALAVVSLAVVGLEQPRTKILSAMSGGTHCPLPRAAKSSVVTHTDNDELLLFMFGMTQGMKRQS</sequence>
<comment type="caution">
    <text evidence="1">The sequence shown here is derived from an EMBL/GenBank/DDBJ whole genome shotgun (WGS) entry which is preliminary data.</text>
</comment>
<evidence type="ECO:0000313" key="1">
    <source>
        <dbReference type="EMBL" id="RON09501.1"/>
    </source>
</evidence>
<dbReference type="EMBL" id="MOBJ01000007">
    <property type="protein sequence ID" value="RON09501.1"/>
    <property type="molecule type" value="Genomic_DNA"/>
</dbReference>
<gene>
    <name evidence="1" type="ORF">BK659_11290</name>
</gene>
<dbReference type="RefSeq" id="WP_123425210.1">
    <property type="nucleotide sequence ID" value="NZ_MOBJ01000007.1"/>
</dbReference>
<name>A0A423H8I9_9PSED</name>
<accession>A0A423H8I9</accession>
<organism evidence="1 2">
    <name type="scientific">Pseudomonas brassicacearum</name>
    <dbReference type="NCBI Taxonomy" id="930166"/>
    <lineage>
        <taxon>Bacteria</taxon>
        <taxon>Pseudomonadati</taxon>
        <taxon>Pseudomonadota</taxon>
        <taxon>Gammaproteobacteria</taxon>
        <taxon>Pseudomonadales</taxon>
        <taxon>Pseudomonadaceae</taxon>
        <taxon>Pseudomonas</taxon>
    </lineage>
</organism>
<protein>
    <submittedName>
        <fullName evidence="1">Uncharacterized protein</fullName>
    </submittedName>
</protein>
<reference evidence="1 2" key="1">
    <citation type="submission" date="2016-10" db="EMBL/GenBank/DDBJ databases">
        <title>Comparative genome analysis of multiple Pseudomonas spp. focuses on biocontrol and plant growth promoting traits.</title>
        <authorList>
            <person name="Tao X.-Y."/>
            <person name="Taylor C.G."/>
        </authorList>
    </citation>
    <scope>NUCLEOTIDE SEQUENCE [LARGE SCALE GENOMIC DNA]</scope>
    <source>
        <strain evidence="1 2">48H11</strain>
    </source>
</reference>
<dbReference type="Proteomes" id="UP000286071">
    <property type="component" value="Unassembled WGS sequence"/>
</dbReference>
<dbReference type="OrthoDB" id="7017559at2"/>
<evidence type="ECO:0000313" key="2">
    <source>
        <dbReference type="Proteomes" id="UP000286071"/>
    </source>
</evidence>